<evidence type="ECO:0000256" key="1">
    <source>
        <dbReference type="ARBA" id="ARBA00007457"/>
    </source>
</evidence>
<proteinExistence type="inferred from homology"/>
<name>A0AAW2FXG0_9HYME</name>
<dbReference type="GO" id="GO:0009968">
    <property type="term" value="P:negative regulation of signal transduction"/>
    <property type="evidence" value="ECO:0007669"/>
    <property type="project" value="UniProtKB-KW"/>
</dbReference>
<evidence type="ECO:0000259" key="4">
    <source>
        <dbReference type="Pfam" id="PF14523"/>
    </source>
</evidence>
<dbReference type="GO" id="GO:0016020">
    <property type="term" value="C:membrane"/>
    <property type="evidence" value="ECO:0007669"/>
    <property type="project" value="InterPro"/>
</dbReference>
<feature type="compositionally biased region" description="Basic and acidic residues" evidence="3">
    <location>
        <begin position="12"/>
        <end position="23"/>
    </location>
</feature>
<dbReference type="EMBL" id="JADYXP020000008">
    <property type="protein sequence ID" value="KAL0118882.1"/>
    <property type="molecule type" value="Genomic_DNA"/>
</dbReference>
<protein>
    <recommendedName>
        <fullName evidence="4">Syntaxin N-terminal domain-containing protein</fullName>
    </recommendedName>
</protein>
<dbReference type="Gene3D" id="1.20.58.70">
    <property type="match status" value="1"/>
</dbReference>
<dbReference type="AlphaFoldDB" id="A0AAW2FXG0"/>
<evidence type="ECO:0000313" key="6">
    <source>
        <dbReference type="Proteomes" id="UP001430953"/>
    </source>
</evidence>
<dbReference type="Proteomes" id="UP001430953">
    <property type="component" value="Unassembled WGS sequence"/>
</dbReference>
<feature type="domain" description="Syntaxin N-terminal" evidence="4">
    <location>
        <begin position="30"/>
        <end position="80"/>
    </location>
</feature>
<dbReference type="Pfam" id="PF14523">
    <property type="entry name" value="Syntaxin_2"/>
    <property type="match status" value="1"/>
</dbReference>
<dbReference type="InterPro" id="IPR006011">
    <property type="entry name" value="Syntaxin_N"/>
</dbReference>
<dbReference type="InterPro" id="IPR026512">
    <property type="entry name" value="RGS7BP/RGS9BP"/>
</dbReference>
<comment type="similarity">
    <text evidence="1">Belongs to the RGS7BP/RGS9BP family.</text>
</comment>
<evidence type="ECO:0000256" key="2">
    <source>
        <dbReference type="ARBA" id="ARBA00022700"/>
    </source>
</evidence>
<evidence type="ECO:0000313" key="5">
    <source>
        <dbReference type="EMBL" id="KAL0118882.1"/>
    </source>
</evidence>
<feature type="region of interest" description="Disordered" evidence="3">
    <location>
        <begin position="1"/>
        <end position="23"/>
    </location>
</feature>
<comment type="caution">
    <text evidence="5">The sequence shown here is derived from an EMBL/GenBank/DDBJ whole genome shotgun (WGS) entry which is preliminary data.</text>
</comment>
<evidence type="ECO:0000256" key="3">
    <source>
        <dbReference type="SAM" id="MobiDB-lite"/>
    </source>
</evidence>
<organism evidence="5 6">
    <name type="scientific">Cardiocondyla obscurior</name>
    <dbReference type="NCBI Taxonomy" id="286306"/>
    <lineage>
        <taxon>Eukaryota</taxon>
        <taxon>Metazoa</taxon>
        <taxon>Ecdysozoa</taxon>
        <taxon>Arthropoda</taxon>
        <taxon>Hexapoda</taxon>
        <taxon>Insecta</taxon>
        <taxon>Pterygota</taxon>
        <taxon>Neoptera</taxon>
        <taxon>Endopterygota</taxon>
        <taxon>Hymenoptera</taxon>
        <taxon>Apocrita</taxon>
        <taxon>Aculeata</taxon>
        <taxon>Formicoidea</taxon>
        <taxon>Formicidae</taxon>
        <taxon>Myrmicinae</taxon>
        <taxon>Cardiocondyla</taxon>
    </lineage>
</organism>
<feature type="compositionally biased region" description="Polar residues" evidence="3">
    <location>
        <begin position="1"/>
        <end position="10"/>
    </location>
</feature>
<keyword evidence="2" id="KW-0734">Signal transduction inhibitor</keyword>
<gene>
    <name evidence="5" type="ORF">PUN28_009483</name>
</gene>
<sequence>MMTDSPTPSTSRHHDDKCDKPERSDKTVLLQIQDINSQVAQFRDLLINIGQPRDCPELREKIRKLRRSCVEACKSTSQLVLPHVKSAMDVGIPVDSPNLVLLFYVAQLFLRELHKSKNLIRIIPMDMSGYYENRAGPSYIGNVVSQILLCKQIRPDFNEEELCSIRKDSEEIGQLIAELQEFMPQSEADTGTIPPVPSLIFRPRILCPIQ</sequence>
<reference evidence="5 6" key="1">
    <citation type="submission" date="2023-03" db="EMBL/GenBank/DDBJ databases">
        <title>High recombination rates correlate with genetic variation in Cardiocondyla obscurior ants.</title>
        <authorList>
            <person name="Errbii M."/>
        </authorList>
    </citation>
    <scope>NUCLEOTIDE SEQUENCE [LARGE SCALE GENOMIC DNA]</scope>
    <source>
        <strain evidence="5">Alpha-2009</strain>
        <tissue evidence="5">Whole body</tissue>
    </source>
</reference>
<dbReference type="PANTHER" id="PTHR21029">
    <property type="entry name" value="R-SEVEN BINDING PROTEIN (R7BP) HOMOLOG"/>
    <property type="match status" value="1"/>
</dbReference>
<keyword evidence="6" id="KW-1185">Reference proteome</keyword>
<accession>A0AAW2FXG0</accession>